<sequence length="442" mass="47038">MNKTPNHLSRIVGIGFGLAVTVGGMVGLGILRMPAILAQYTENPYFFIGCWIAGGLISLTGTFIYAEMSTRYPVAGGPFIYATHAFGKLPGFTVAWCDYITIAAAVASFAIAVGEYTNLLLGTHYPIGLIAGVLLMVLCVLQWQGLKVSSGVQQTISVLKALGLLVLVGACYYYFLSGKSPVAGAVSGSTSHEIPALPVIILSLRAVFYTYTGWKTPVYFAEEDTNPRKNIPAALKWGVVSVIALYVLVNLGLMAVLPLHEMATSVLPAADATQVIFGGQGKLVVTIISVLSLVGILFAYFLACPRILLAVSRAGLFFKSASAINKHQIPGNALIITTAVSIAFASIGLFKVVMAIASMMAMLVDLAVYTSIIAVRKKAPSEANFYRAPAYPVVALLMIAVTFAIIVGLFIEDTQNSIYAMVLLVAALPVYYVVAKTTRRIN</sequence>
<feature type="transmembrane region" description="Helical" evidence="5">
    <location>
        <begin position="388"/>
        <end position="411"/>
    </location>
</feature>
<dbReference type="PANTHER" id="PTHR11785:SF512">
    <property type="entry name" value="SOBREMESA, ISOFORM B"/>
    <property type="match status" value="1"/>
</dbReference>
<evidence type="ECO:0000256" key="4">
    <source>
        <dbReference type="ARBA" id="ARBA00023136"/>
    </source>
</evidence>
<keyword evidence="2 5" id="KW-0812">Transmembrane</keyword>
<organism evidence="6 7">
    <name type="scientific">Hufsiella ginkgonis</name>
    <dbReference type="NCBI Taxonomy" id="2695274"/>
    <lineage>
        <taxon>Bacteria</taxon>
        <taxon>Pseudomonadati</taxon>
        <taxon>Bacteroidota</taxon>
        <taxon>Sphingobacteriia</taxon>
        <taxon>Sphingobacteriales</taxon>
        <taxon>Sphingobacteriaceae</taxon>
        <taxon>Hufsiella</taxon>
    </lineage>
</organism>
<feature type="transmembrane region" description="Helical" evidence="5">
    <location>
        <begin position="89"/>
        <end position="113"/>
    </location>
</feature>
<feature type="transmembrane region" description="Helical" evidence="5">
    <location>
        <begin position="283"/>
        <end position="308"/>
    </location>
</feature>
<dbReference type="GO" id="GO:0016020">
    <property type="term" value="C:membrane"/>
    <property type="evidence" value="ECO:0007669"/>
    <property type="project" value="UniProtKB-SubCell"/>
</dbReference>
<comment type="subcellular location">
    <subcellularLocation>
        <location evidence="1">Membrane</location>
        <topology evidence="1">Multi-pass membrane protein</topology>
    </subcellularLocation>
</comment>
<dbReference type="InterPro" id="IPR002293">
    <property type="entry name" value="AA/rel_permease1"/>
</dbReference>
<keyword evidence="3 5" id="KW-1133">Transmembrane helix</keyword>
<dbReference type="PANTHER" id="PTHR11785">
    <property type="entry name" value="AMINO ACID TRANSPORTER"/>
    <property type="match status" value="1"/>
</dbReference>
<accession>A0A7K1XV40</accession>
<dbReference type="Gene3D" id="1.20.1740.10">
    <property type="entry name" value="Amino acid/polyamine transporter I"/>
    <property type="match status" value="1"/>
</dbReference>
<evidence type="ECO:0000256" key="2">
    <source>
        <dbReference type="ARBA" id="ARBA00022692"/>
    </source>
</evidence>
<feature type="transmembrane region" description="Helical" evidence="5">
    <location>
        <begin position="12"/>
        <end position="33"/>
    </location>
</feature>
<name>A0A7K1XV40_9SPHI</name>
<feature type="transmembrane region" description="Helical" evidence="5">
    <location>
        <begin position="329"/>
        <end position="350"/>
    </location>
</feature>
<dbReference type="InterPro" id="IPR050598">
    <property type="entry name" value="AminoAcid_Transporter"/>
</dbReference>
<feature type="transmembrane region" description="Helical" evidence="5">
    <location>
        <begin position="417"/>
        <end position="434"/>
    </location>
</feature>
<evidence type="ECO:0000256" key="1">
    <source>
        <dbReference type="ARBA" id="ARBA00004141"/>
    </source>
</evidence>
<evidence type="ECO:0000313" key="6">
    <source>
        <dbReference type="EMBL" id="MXV14840.1"/>
    </source>
</evidence>
<protein>
    <submittedName>
        <fullName evidence="6">Amino acid permease</fullName>
    </submittedName>
</protein>
<dbReference type="Proteomes" id="UP000451233">
    <property type="component" value="Unassembled WGS sequence"/>
</dbReference>
<evidence type="ECO:0000313" key="7">
    <source>
        <dbReference type="Proteomes" id="UP000451233"/>
    </source>
</evidence>
<dbReference type="EMBL" id="WVHS01000001">
    <property type="protein sequence ID" value="MXV14840.1"/>
    <property type="molecule type" value="Genomic_DNA"/>
</dbReference>
<keyword evidence="4 5" id="KW-0472">Membrane</keyword>
<reference evidence="6 7" key="1">
    <citation type="submission" date="2019-11" db="EMBL/GenBank/DDBJ databases">
        <title>Pedobacter sp. HMF7056 Genome sequencing and assembly.</title>
        <authorList>
            <person name="Kang H."/>
            <person name="Kim H."/>
            <person name="Joh K."/>
        </authorList>
    </citation>
    <scope>NUCLEOTIDE SEQUENCE [LARGE SCALE GENOMIC DNA]</scope>
    <source>
        <strain evidence="6 7">HMF7056</strain>
    </source>
</reference>
<feature type="transmembrane region" description="Helical" evidence="5">
    <location>
        <begin position="45"/>
        <end position="68"/>
    </location>
</feature>
<gene>
    <name evidence="6" type="ORF">GS398_05985</name>
</gene>
<dbReference type="PIRSF" id="PIRSF006060">
    <property type="entry name" value="AA_transporter"/>
    <property type="match status" value="1"/>
</dbReference>
<evidence type="ECO:0000256" key="5">
    <source>
        <dbReference type="SAM" id="Phobius"/>
    </source>
</evidence>
<feature type="transmembrane region" description="Helical" evidence="5">
    <location>
        <begin position="125"/>
        <end position="146"/>
    </location>
</feature>
<dbReference type="Pfam" id="PF13520">
    <property type="entry name" value="AA_permease_2"/>
    <property type="match status" value="1"/>
</dbReference>
<feature type="transmembrane region" description="Helical" evidence="5">
    <location>
        <begin position="356"/>
        <end position="376"/>
    </location>
</feature>
<proteinExistence type="predicted"/>
<keyword evidence="7" id="KW-1185">Reference proteome</keyword>
<feature type="transmembrane region" description="Helical" evidence="5">
    <location>
        <begin position="158"/>
        <end position="176"/>
    </location>
</feature>
<feature type="transmembrane region" description="Helical" evidence="5">
    <location>
        <begin position="235"/>
        <end position="257"/>
    </location>
</feature>
<dbReference type="AlphaFoldDB" id="A0A7K1XV40"/>
<dbReference type="RefSeq" id="WP_160905786.1">
    <property type="nucleotide sequence ID" value="NZ_WVHS01000001.1"/>
</dbReference>
<evidence type="ECO:0000256" key="3">
    <source>
        <dbReference type="ARBA" id="ARBA00022989"/>
    </source>
</evidence>
<comment type="caution">
    <text evidence="6">The sequence shown here is derived from an EMBL/GenBank/DDBJ whole genome shotgun (WGS) entry which is preliminary data.</text>
</comment>
<dbReference type="GO" id="GO:0015179">
    <property type="term" value="F:L-amino acid transmembrane transporter activity"/>
    <property type="evidence" value="ECO:0007669"/>
    <property type="project" value="TreeGrafter"/>
</dbReference>